<dbReference type="InterPro" id="IPR049314">
    <property type="entry name" value="GH101_dom-5"/>
</dbReference>
<dbReference type="Gene3D" id="2.60.120.260">
    <property type="entry name" value="Galactose-binding domain-like"/>
    <property type="match status" value="2"/>
</dbReference>
<dbReference type="Pfam" id="PF08305">
    <property type="entry name" value="NPCBM"/>
    <property type="match status" value="1"/>
</dbReference>
<comment type="caution">
    <text evidence="3">The sequence shown here is derived from an EMBL/GenBank/DDBJ whole genome shotgun (WGS) entry which is preliminary data.</text>
</comment>
<dbReference type="SMART" id="SM00776">
    <property type="entry name" value="NPCBM"/>
    <property type="match status" value="1"/>
</dbReference>
<dbReference type="GO" id="GO:0030246">
    <property type="term" value="F:carbohydrate binding"/>
    <property type="evidence" value="ECO:0007669"/>
    <property type="project" value="InterPro"/>
</dbReference>
<dbReference type="Pfam" id="PF18080">
    <property type="entry name" value="Gal_mutarotas_3"/>
    <property type="match status" value="1"/>
</dbReference>
<gene>
    <name evidence="3" type="ORF">EV207_13628</name>
</gene>
<dbReference type="InterPro" id="IPR025706">
    <property type="entry name" value="Endoa_GalNAc"/>
</dbReference>
<evidence type="ECO:0000259" key="2">
    <source>
        <dbReference type="SMART" id="SM00776"/>
    </source>
</evidence>
<dbReference type="Pfam" id="PF17451">
    <property type="entry name" value="Glyco_hyd_101C"/>
    <property type="match status" value="1"/>
</dbReference>
<dbReference type="CDD" id="cd14244">
    <property type="entry name" value="GH_101_like"/>
    <property type="match status" value="1"/>
</dbReference>
<sequence>MKNGRIVFLAGLGLVFLLALFSIPGLPGIGGGQAFAKENTVTITSEDLTVQVDKDFPRVIQYKWNKNGAILYGQDHKLSTVRINGEEYHPTVTSKTATDAVIYHLSFSKIDVNMTIRLEVAGNVLSFKVTKIEEKGAAKVNTLSFPDQSIIAVHSNQPNAEMASARLPFNGSYGDHDPIDQYRKIADLPTDEDASGATMAILNTDQLAAALATNSLGDQSRLLYKTTDSSSYKATGLWSGVWTYRGGDGKIVALPWEKVVLTDDQNSDDQVDWQDGAIAFRDIMTLPKGSKDIDHDVVNQIAFNIASQPTHPFLRTLDEVKKSYLLTDGLGQSILLKGYQDQGHDSSHPDYGNHYNKAAGGLKDLKYLVNQGKKYNTSFGVHINQQEMYPEAKNFRWDLTNNLKKGWAWMDQSYQINQKKDVAEGSFQKRIKELKKDVPNLSWIYVDVYFDRGWDAHEVADTIHNLGWGVHTEFEDYMWPNALYYHRANQYDGIGVNSKILRFIYNEYKDVWVKKDAMLMGDSNLSFMGWMGQNDINKWSKRVFTNNLPTKYMQNFPIVKWSDHRIDFKDHVHVTKTDGKIQIFKDNKLVMNGSDVFLPWDPKKETKIYHWNMKGGTTTWQLPDSWAKEKKVVLYKLTDTGKKFVKKLSVKDGKVTIKADKDTPYVIYKQPVKGHGHTKDGKSQKMDWGEGGFVKDPHFFSHSFKDWKRSSKSGDVGGISVVTDDRGYQNLQFAGTNEGTVSQRIKGLKPGNTYSASVWVEVKGKRKAVIGVKDYGGKNVSNWTDESPAVQYTASNPRQGSHFQRMKVLFTVPKNNKKGEATLYLKTEAGDSSALVQFADVRVVENNGADQHKDGKTYYEDFEHVDQGWGPFVYGHASGDPTIHLSGLHKGYTRDTISGKRSLKILNPGKGMQYRTLGQTLRLDPNHTYKVTFDYQADASNLFNFVVQSDHNNSQIVSDKLQATTDRPLDSPPSATGEKPAGWTDSLPPQYSAPHRTYTQTVTTGGEECGEYYIGVTSPGGSGALTIDNLSVEDLGTAKESNQCPAAPTGELQLDSGSISADIPAEVTGSFTNHSSKPEKDVTLDLNVPKGWSVKPVSDTSFEQVGPGKTVKATWNVTPDQSTTQGSYDLAGKATFLWNDKRASTSAVKTVQILPPPPTKDSWLSDLAWINASNGWGPVEKDMSNGGNGKNDGQALTLNGATFQKGLGAHAASDIEYFLGGNCSSFAAKVGVDDEMTDNSAASVDFQVWGDGKKLYDSGMMTAVSKTKSVDVDVKGVDKLKLIVTDGGNGNGSDHADWANARIICE</sequence>
<dbReference type="InterPro" id="IPR040502">
    <property type="entry name" value="GH101_dom-6"/>
</dbReference>
<dbReference type="InterPro" id="IPR038637">
    <property type="entry name" value="NPCBM_sf"/>
</dbReference>
<dbReference type="OrthoDB" id="1095434at2"/>
<dbReference type="Gene3D" id="3.20.20.80">
    <property type="entry name" value="Glycosidases"/>
    <property type="match status" value="1"/>
</dbReference>
<dbReference type="Pfam" id="PF10633">
    <property type="entry name" value="NPCBM_assoc"/>
    <property type="match status" value="1"/>
</dbReference>
<dbReference type="InterPro" id="IPR040633">
    <property type="entry name" value="Gal_mutarotas_3"/>
</dbReference>
<reference evidence="3 4" key="1">
    <citation type="submission" date="2019-03" db="EMBL/GenBank/DDBJ databases">
        <title>Genomic Encyclopedia of Type Strains, Phase IV (KMG-IV): sequencing the most valuable type-strain genomes for metagenomic binning, comparative biology and taxonomic classification.</title>
        <authorList>
            <person name="Goeker M."/>
        </authorList>
    </citation>
    <scope>NUCLEOTIDE SEQUENCE [LARGE SCALE GENOMIC DNA]</scope>
    <source>
        <strain evidence="3 4">DSM 19377</strain>
    </source>
</reference>
<evidence type="ECO:0000313" key="4">
    <source>
        <dbReference type="Proteomes" id="UP000295416"/>
    </source>
</evidence>
<keyword evidence="4" id="KW-1185">Reference proteome</keyword>
<dbReference type="InterPro" id="IPR035364">
    <property type="entry name" value="Beta_sandwich_GH101"/>
</dbReference>
<dbReference type="Pfam" id="PF12905">
    <property type="entry name" value="Glyco_hydro_101"/>
    <property type="match status" value="1"/>
</dbReference>
<dbReference type="Pfam" id="PF17974">
    <property type="entry name" value="GalBD_like"/>
    <property type="match status" value="1"/>
</dbReference>
<dbReference type="EMBL" id="SLXK01000036">
    <property type="protein sequence ID" value="TCP22341.1"/>
    <property type="molecule type" value="Genomic_DNA"/>
</dbReference>
<dbReference type="RefSeq" id="WP_132747566.1">
    <property type="nucleotide sequence ID" value="NZ_SLXK01000036.1"/>
</dbReference>
<protein>
    <submittedName>
        <fullName evidence="3">Endo-alpha-N-acetylgalactosaminidase</fullName>
    </submittedName>
</protein>
<dbReference type="GO" id="GO:0033926">
    <property type="term" value="F:endo-alpha-N-acetylgalactosaminidase activity"/>
    <property type="evidence" value="ECO:0007669"/>
    <property type="project" value="InterPro"/>
</dbReference>
<dbReference type="InterPro" id="IPR013222">
    <property type="entry name" value="Glyco_hyd_98_carb-bd"/>
</dbReference>
<feature type="region of interest" description="Disordered" evidence="1">
    <location>
        <begin position="962"/>
        <end position="994"/>
    </location>
</feature>
<organism evidence="3 4">
    <name type="scientific">Scopulibacillus darangshiensis</name>
    <dbReference type="NCBI Taxonomy" id="442528"/>
    <lineage>
        <taxon>Bacteria</taxon>
        <taxon>Bacillati</taxon>
        <taxon>Bacillota</taxon>
        <taxon>Bacilli</taxon>
        <taxon>Bacillales</taxon>
        <taxon>Sporolactobacillaceae</taxon>
        <taxon>Scopulibacillus</taxon>
    </lineage>
</organism>
<name>A0A4R2NLD8_9BACL</name>
<dbReference type="Gene3D" id="2.60.120.1060">
    <property type="entry name" value="NPCBM/NEW2 domain"/>
    <property type="match status" value="1"/>
</dbReference>
<evidence type="ECO:0000313" key="3">
    <source>
        <dbReference type="EMBL" id="TCP22341.1"/>
    </source>
</evidence>
<accession>A0A4R2NLD8</accession>
<dbReference type="Gene3D" id="2.70.98.10">
    <property type="match status" value="1"/>
</dbReference>
<dbReference type="SUPFAM" id="SSF49785">
    <property type="entry name" value="Galactose-binding domain-like"/>
    <property type="match status" value="2"/>
</dbReference>
<dbReference type="Pfam" id="PF21466">
    <property type="entry name" value="GH101_dom-5"/>
    <property type="match status" value="1"/>
</dbReference>
<dbReference type="InterPro" id="IPR008979">
    <property type="entry name" value="Galactose-bd-like_sf"/>
</dbReference>
<dbReference type="InterPro" id="IPR014718">
    <property type="entry name" value="GH-type_carb-bd"/>
</dbReference>
<proteinExistence type="predicted"/>
<evidence type="ECO:0000256" key="1">
    <source>
        <dbReference type="SAM" id="MobiDB-lite"/>
    </source>
</evidence>
<feature type="domain" description="Glycosyl hydrolase family 98 putative carbohydrate-binding module" evidence="2">
    <location>
        <begin position="1158"/>
        <end position="1305"/>
    </location>
</feature>
<dbReference type="InterPro" id="IPR018905">
    <property type="entry name" value="A-galactase_NEW3"/>
</dbReference>
<dbReference type="Proteomes" id="UP000295416">
    <property type="component" value="Unassembled WGS sequence"/>
</dbReference>